<keyword evidence="4" id="KW-1185">Reference proteome</keyword>
<dbReference type="PANTHER" id="PTHR28288">
    <property type="entry name" value="PROTEASE B INHIBITOR 2"/>
    <property type="match status" value="1"/>
</dbReference>
<evidence type="ECO:0000256" key="2">
    <source>
        <dbReference type="SAM" id="SignalP"/>
    </source>
</evidence>
<dbReference type="PROSITE" id="PS51257">
    <property type="entry name" value="PROKAR_LIPOPROTEIN"/>
    <property type="match status" value="1"/>
</dbReference>
<dbReference type="GO" id="GO:0042144">
    <property type="term" value="P:vacuole fusion, non-autophagic"/>
    <property type="evidence" value="ECO:0007669"/>
    <property type="project" value="TreeGrafter"/>
</dbReference>
<evidence type="ECO:0008006" key="5">
    <source>
        <dbReference type="Google" id="ProtNLM"/>
    </source>
</evidence>
<feature type="signal peptide" evidence="2">
    <location>
        <begin position="1"/>
        <end position="25"/>
    </location>
</feature>
<dbReference type="Gene3D" id="3.30.70.80">
    <property type="entry name" value="Peptidase S8 propeptide/proteinase inhibitor I9"/>
    <property type="match status" value="1"/>
</dbReference>
<name>A0A1E3PT88_9ASCO</name>
<proteinExistence type="inferred from homology"/>
<evidence type="ECO:0000313" key="3">
    <source>
        <dbReference type="EMBL" id="ODQ68037.1"/>
    </source>
</evidence>
<protein>
    <recommendedName>
        <fullName evidence="5">Inhibitor I9 domain-containing protein</fullName>
    </recommendedName>
</protein>
<dbReference type="OrthoDB" id="5518345at2759"/>
<dbReference type="EMBL" id="KV454406">
    <property type="protein sequence ID" value="ODQ68037.1"/>
    <property type="molecule type" value="Genomic_DNA"/>
</dbReference>
<comment type="similarity">
    <text evidence="1">Belongs to the protease inhibitor I9 family.</text>
</comment>
<dbReference type="PANTHER" id="PTHR28288:SF2">
    <property type="entry name" value="PROTEASE B INHIBITOR 2"/>
    <property type="match status" value="1"/>
</dbReference>
<organism evidence="3 4">
    <name type="scientific">Nadsonia fulvescens var. elongata DSM 6958</name>
    <dbReference type="NCBI Taxonomy" id="857566"/>
    <lineage>
        <taxon>Eukaryota</taxon>
        <taxon>Fungi</taxon>
        <taxon>Dikarya</taxon>
        <taxon>Ascomycota</taxon>
        <taxon>Saccharomycotina</taxon>
        <taxon>Dipodascomycetes</taxon>
        <taxon>Dipodascales</taxon>
        <taxon>Dipodascales incertae sedis</taxon>
        <taxon>Nadsonia</taxon>
    </lineage>
</organism>
<keyword evidence="2" id="KW-0732">Signal</keyword>
<dbReference type="InterPro" id="IPR052471">
    <property type="entry name" value="PBI_I9"/>
</dbReference>
<evidence type="ECO:0000313" key="4">
    <source>
        <dbReference type="Proteomes" id="UP000095009"/>
    </source>
</evidence>
<dbReference type="GO" id="GO:0004866">
    <property type="term" value="F:endopeptidase inhibitor activity"/>
    <property type="evidence" value="ECO:0007669"/>
    <property type="project" value="TreeGrafter"/>
</dbReference>
<gene>
    <name evidence="3" type="ORF">NADFUDRAFT_81127</name>
</gene>
<feature type="chain" id="PRO_5009133959" description="Inhibitor I9 domain-containing protein" evidence="2">
    <location>
        <begin position="26"/>
        <end position="145"/>
    </location>
</feature>
<accession>A0A1E3PT88</accession>
<reference evidence="3 4" key="1">
    <citation type="journal article" date="2016" name="Proc. Natl. Acad. Sci. U.S.A.">
        <title>Comparative genomics of biotechnologically important yeasts.</title>
        <authorList>
            <person name="Riley R."/>
            <person name="Haridas S."/>
            <person name="Wolfe K.H."/>
            <person name="Lopes M.R."/>
            <person name="Hittinger C.T."/>
            <person name="Goeker M."/>
            <person name="Salamov A.A."/>
            <person name="Wisecaver J.H."/>
            <person name="Long T.M."/>
            <person name="Calvey C.H."/>
            <person name="Aerts A.L."/>
            <person name="Barry K.W."/>
            <person name="Choi C."/>
            <person name="Clum A."/>
            <person name="Coughlan A.Y."/>
            <person name="Deshpande S."/>
            <person name="Douglass A.P."/>
            <person name="Hanson S.J."/>
            <person name="Klenk H.-P."/>
            <person name="LaButti K.M."/>
            <person name="Lapidus A."/>
            <person name="Lindquist E.A."/>
            <person name="Lipzen A.M."/>
            <person name="Meier-Kolthoff J.P."/>
            <person name="Ohm R.A."/>
            <person name="Otillar R.P."/>
            <person name="Pangilinan J.L."/>
            <person name="Peng Y."/>
            <person name="Rokas A."/>
            <person name="Rosa C.A."/>
            <person name="Scheuner C."/>
            <person name="Sibirny A.A."/>
            <person name="Slot J.C."/>
            <person name="Stielow J.B."/>
            <person name="Sun H."/>
            <person name="Kurtzman C.P."/>
            <person name="Blackwell M."/>
            <person name="Grigoriev I.V."/>
            <person name="Jeffries T.W."/>
        </authorList>
    </citation>
    <scope>NUCLEOTIDE SEQUENCE [LARGE SCALE GENOMIC DNA]</scope>
    <source>
        <strain evidence="3 4">DSM 6958</strain>
    </source>
</reference>
<dbReference type="SUPFAM" id="SSF54897">
    <property type="entry name" value="Protease propeptides/inhibitors"/>
    <property type="match status" value="1"/>
</dbReference>
<evidence type="ECO:0000256" key="1">
    <source>
        <dbReference type="ARBA" id="ARBA00038069"/>
    </source>
</evidence>
<sequence>MKSFTFPYFFLAILGLLGCLILANPAAIPESYRRPAPVNFNLVADDLDLDLRDESSVQSKAFKKYIVIFEKGQETPENIISSMKSKLLSLGAHISHEYTTLLRGFAFSAPIDLVVSLEQDENVNNEDFPFYLEEDEQLTTMEGSD</sequence>
<dbReference type="AlphaFoldDB" id="A0A1E3PT88"/>
<dbReference type="Proteomes" id="UP000095009">
    <property type="component" value="Unassembled WGS sequence"/>
</dbReference>
<dbReference type="InterPro" id="IPR037045">
    <property type="entry name" value="S8pro/Inhibitor_I9_sf"/>
</dbReference>